<organism evidence="7">
    <name type="scientific">uncultured Eubacteriales bacterium</name>
    <dbReference type="NCBI Taxonomy" id="172733"/>
    <lineage>
        <taxon>Bacteria</taxon>
        <taxon>Bacillati</taxon>
        <taxon>Bacillota</taxon>
        <taxon>Clostridia</taxon>
        <taxon>Eubacteriales</taxon>
        <taxon>environmental samples</taxon>
    </lineage>
</organism>
<protein>
    <submittedName>
        <fullName evidence="7">Putative Uncharacterized ABC transporter permease protein YufP</fullName>
    </submittedName>
</protein>
<feature type="transmembrane region" description="Helical" evidence="6">
    <location>
        <begin position="268"/>
        <end position="287"/>
    </location>
</feature>
<dbReference type="EMBL" id="FLUN01000001">
    <property type="protein sequence ID" value="SBW01306.1"/>
    <property type="molecule type" value="Genomic_DNA"/>
</dbReference>
<feature type="transmembrane region" description="Helical" evidence="6">
    <location>
        <begin position="294"/>
        <end position="315"/>
    </location>
</feature>
<evidence type="ECO:0000313" key="7">
    <source>
        <dbReference type="EMBL" id="SBW01306.1"/>
    </source>
</evidence>
<feature type="transmembrane region" description="Helical" evidence="6">
    <location>
        <begin position="194"/>
        <end position="212"/>
    </location>
</feature>
<accession>A0A212JPC4</accession>
<evidence type="ECO:0000256" key="6">
    <source>
        <dbReference type="SAM" id="Phobius"/>
    </source>
</evidence>
<sequence>MTQKESMLQRLLRLSVKPLITIAVSLAIGALLILNAGQNPLSVYAILFKGAFGTSTAFLGTLGKATPLIFTGLAAAVAAQVGVFNIGIEGQLYMGALAAGVVGANCGALPAFLAVPLCLLAAMAAAAVWALIPGLLNNKLGVNIFIMFFMLNNMAQLFTEYLSNGPFKGNLPDAATGKMAASARLIRFSPFADLSVGILIALALVAVCWFVMKKTRFGYECSALGLNSRFSEYIGVKVGGVSLTVLLISAMIAGLAGAEPVMGAMGRFYANFSNNLGFTGVSIGLLASNNPMGVVVFAVFFGALTNGGLQMAASAGLPGDLINVLQSLMIILISADFILRAARPGKAARKGAVG</sequence>
<dbReference type="PANTHER" id="PTHR47089">
    <property type="entry name" value="ABC TRANSPORTER, PERMEASE PROTEIN"/>
    <property type="match status" value="1"/>
</dbReference>
<keyword evidence="5 6" id="KW-0472">Membrane</keyword>
<evidence type="ECO:0000256" key="3">
    <source>
        <dbReference type="ARBA" id="ARBA00022692"/>
    </source>
</evidence>
<name>A0A212JPC4_9FIRM</name>
<evidence type="ECO:0000256" key="4">
    <source>
        <dbReference type="ARBA" id="ARBA00022989"/>
    </source>
</evidence>
<reference evidence="7" key="1">
    <citation type="submission" date="2016-04" db="EMBL/GenBank/DDBJ databases">
        <authorList>
            <person name="Evans L.H."/>
            <person name="Alamgir A."/>
            <person name="Owens N."/>
            <person name="Weber N.D."/>
            <person name="Virtaneva K."/>
            <person name="Barbian K."/>
            <person name="Babar A."/>
            <person name="Rosenke K."/>
        </authorList>
    </citation>
    <scope>NUCLEOTIDE SEQUENCE</scope>
    <source>
        <strain evidence="7">86</strain>
    </source>
</reference>
<evidence type="ECO:0000256" key="1">
    <source>
        <dbReference type="ARBA" id="ARBA00004651"/>
    </source>
</evidence>
<feature type="transmembrane region" description="Helical" evidence="6">
    <location>
        <begin position="321"/>
        <end position="339"/>
    </location>
</feature>
<dbReference type="PANTHER" id="PTHR47089:SF1">
    <property type="entry name" value="GUANOSINE ABC TRANSPORTER PERMEASE PROTEIN NUPP"/>
    <property type="match status" value="1"/>
</dbReference>
<dbReference type="AlphaFoldDB" id="A0A212JPC4"/>
<dbReference type="GO" id="GO:0022857">
    <property type="term" value="F:transmembrane transporter activity"/>
    <property type="evidence" value="ECO:0007669"/>
    <property type="project" value="InterPro"/>
</dbReference>
<dbReference type="InterPro" id="IPR001851">
    <property type="entry name" value="ABC_transp_permease"/>
</dbReference>
<feature type="transmembrane region" description="Helical" evidence="6">
    <location>
        <begin position="12"/>
        <end position="35"/>
    </location>
</feature>
<feature type="transmembrane region" description="Helical" evidence="6">
    <location>
        <begin position="68"/>
        <end position="88"/>
    </location>
</feature>
<evidence type="ECO:0000256" key="5">
    <source>
        <dbReference type="ARBA" id="ARBA00023136"/>
    </source>
</evidence>
<keyword evidence="2" id="KW-1003">Cell membrane</keyword>
<dbReference type="GO" id="GO:0005886">
    <property type="term" value="C:plasma membrane"/>
    <property type="evidence" value="ECO:0007669"/>
    <property type="project" value="UniProtKB-SubCell"/>
</dbReference>
<gene>
    <name evidence="7" type="ORF">KL86CLO1_11461</name>
</gene>
<comment type="subcellular location">
    <subcellularLocation>
        <location evidence="1">Cell membrane</location>
        <topology evidence="1">Multi-pass membrane protein</topology>
    </subcellularLocation>
</comment>
<feature type="transmembrane region" description="Helical" evidence="6">
    <location>
        <begin position="41"/>
        <end position="61"/>
    </location>
</feature>
<evidence type="ECO:0000256" key="2">
    <source>
        <dbReference type="ARBA" id="ARBA00022475"/>
    </source>
</evidence>
<feature type="transmembrane region" description="Helical" evidence="6">
    <location>
        <begin position="144"/>
        <end position="162"/>
    </location>
</feature>
<keyword evidence="4 6" id="KW-1133">Transmembrane helix</keyword>
<dbReference type="Pfam" id="PF02653">
    <property type="entry name" value="BPD_transp_2"/>
    <property type="match status" value="1"/>
</dbReference>
<proteinExistence type="predicted"/>
<feature type="transmembrane region" description="Helical" evidence="6">
    <location>
        <begin position="233"/>
        <end position="256"/>
    </location>
</feature>
<dbReference type="CDD" id="cd06580">
    <property type="entry name" value="TM_PBP1_transp_TpRbsC_like"/>
    <property type="match status" value="1"/>
</dbReference>
<feature type="transmembrane region" description="Helical" evidence="6">
    <location>
        <begin position="108"/>
        <end position="132"/>
    </location>
</feature>
<keyword evidence="3 6" id="KW-0812">Transmembrane</keyword>